<name>A0A0F9CEV2_9ZZZZ</name>
<dbReference type="Gene3D" id="3.40.50.300">
    <property type="entry name" value="P-loop containing nucleotide triphosphate hydrolases"/>
    <property type="match status" value="1"/>
</dbReference>
<dbReference type="EMBL" id="LAZR01033504">
    <property type="protein sequence ID" value="KKL47898.1"/>
    <property type="molecule type" value="Genomic_DNA"/>
</dbReference>
<reference evidence="2" key="1">
    <citation type="journal article" date="2015" name="Nature">
        <title>Complex archaea that bridge the gap between prokaryotes and eukaryotes.</title>
        <authorList>
            <person name="Spang A."/>
            <person name="Saw J.H."/>
            <person name="Jorgensen S.L."/>
            <person name="Zaremba-Niedzwiedzka K."/>
            <person name="Martijn J."/>
            <person name="Lind A.E."/>
            <person name="van Eijk R."/>
            <person name="Schleper C."/>
            <person name="Guy L."/>
            <person name="Ettema T.J."/>
        </authorList>
    </citation>
    <scope>NUCLEOTIDE SEQUENCE</scope>
</reference>
<dbReference type="InterPro" id="IPR013317">
    <property type="entry name" value="DnaA_dom"/>
</dbReference>
<dbReference type="SUPFAM" id="SSF52540">
    <property type="entry name" value="P-loop containing nucleoside triphosphate hydrolases"/>
    <property type="match status" value="1"/>
</dbReference>
<proteinExistence type="predicted"/>
<sequence length="185" mass="21322">LNHTFESFDRKWKGTEKAFVAARALGEGTTNLPFLLLYGGIGNGKTYLVEAIIIAFGKRNIVSRYQTAAEFFDYLKEGIQAEYGQPDVAELTRQFSNIPIFILDDLGVEYGTDWEWSRLEMIIDYRYRFRKITIVTTNKDIVGKMEGGKYIPGLRDKSERILSRFSDPEVSQLVLNKGLDYRQRK</sequence>
<accession>A0A0F9CEV2</accession>
<protein>
    <recommendedName>
        <fullName evidence="1">Chromosomal replication initiator protein DnaA ATPAse domain-containing protein</fullName>
    </recommendedName>
</protein>
<dbReference type="AlphaFoldDB" id="A0A0F9CEV2"/>
<evidence type="ECO:0000259" key="1">
    <source>
        <dbReference type="Pfam" id="PF00308"/>
    </source>
</evidence>
<dbReference type="GO" id="GO:0006260">
    <property type="term" value="P:DNA replication"/>
    <property type="evidence" value="ECO:0007669"/>
    <property type="project" value="TreeGrafter"/>
</dbReference>
<dbReference type="PANTHER" id="PTHR30050">
    <property type="entry name" value="CHROMOSOMAL REPLICATION INITIATOR PROTEIN DNAA"/>
    <property type="match status" value="1"/>
</dbReference>
<dbReference type="PANTHER" id="PTHR30050:SF4">
    <property type="entry name" value="ATP-BINDING PROTEIN RV3427C IN INSERTION SEQUENCE-RELATED"/>
    <property type="match status" value="1"/>
</dbReference>
<feature type="non-terminal residue" evidence="2">
    <location>
        <position position="1"/>
    </location>
</feature>
<comment type="caution">
    <text evidence="2">The sequence shown here is derived from an EMBL/GenBank/DDBJ whole genome shotgun (WGS) entry which is preliminary data.</text>
</comment>
<organism evidence="2">
    <name type="scientific">marine sediment metagenome</name>
    <dbReference type="NCBI Taxonomy" id="412755"/>
    <lineage>
        <taxon>unclassified sequences</taxon>
        <taxon>metagenomes</taxon>
        <taxon>ecological metagenomes</taxon>
    </lineage>
</organism>
<dbReference type="Pfam" id="PF00308">
    <property type="entry name" value="Bac_DnaA"/>
    <property type="match status" value="1"/>
</dbReference>
<evidence type="ECO:0000313" key="2">
    <source>
        <dbReference type="EMBL" id="KKL47898.1"/>
    </source>
</evidence>
<dbReference type="InterPro" id="IPR027417">
    <property type="entry name" value="P-loop_NTPase"/>
</dbReference>
<feature type="domain" description="Chromosomal replication initiator protein DnaA ATPAse" evidence="1">
    <location>
        <begin position="3"/>
        <end position="106"/>
    </location>
</feature>
<gene>
    <name evidence="2" type="ORF">LCGC14_2330980</name>
</gene>